<reference evidence="3" key="1">
    <citation type="submission" date="2021-06" db="EMBL/GenBank/DDBJ databases">
        <authorList>
            <person name="Hodson N. C."/>
            <person name="Mongue J. A."/>
            <person name="Jaron S. K."/>
        </authorList>
    </citation>
    <scope>NUCLEOTIDE SEQUENCE</scope>
</reference>
<dbReference type="AlphaFoldDB" id="A0A8J2JDD9"/>
<gene>
    <name evidence="3" type="ORF">AFUS01_LOCUS6977</name>
</gene>
<dbReference type="PROSITE" id="PS50853">
    <property type="entry name" value="FN3"/>
    <property type="match status" value="1"/>
</dbReference>
<sequence>FDCQAFNPCNVTGLLQQTFYTFRVRAYNEGGESPGSHNVTARTRVDLSK</sequence>
<feature type="domain" description="Fibronectin type-III" evidence="2">
    <location>
        <begin position="1"/>
        <end position="46"/>
    </location>
</feature>
<comment type="caution">
    <text evidence="3">The sequence shown here is derived from an EMBL/GenBank/DDBJ whole genome shotgun (WGS) entry which is preliminary data.</text>
</comment>
<evidence type="ECO:0000256" key="1">
    <source>
        <dbReference type="SAM" id="MobiDB-lite"/>
    </source>
</evidence>
<feature type="non-terminal residue" evidence="3">
    <location>
        <position position="1"/>
    </location>
</feature>
<protein>
    <recommendedName>
        <fullName evidence="2">Fibronectin type-III domain-containing protein</fullName>
    </recommendedName>
</protein>
<accession>A0A8J2JDD9</accession>
<feature type="non-terminal residue" evidence="3">
    <location>
        <position position="49"/>
    </location>
</feature>
<dbReference type="EMBL" id="CAJVCH010046518">
    <property type="protein sequence ID" value="CAG7717521.1"/>
    <property type="molecule type" value="Genomic_DNA"/>
</dbReference>
<keyword evidence="4" id="KW-1185">Reference proteome</keyword>
<feature type="region of interest" description="Disordered" evidence="1">
    <location>
        <begin position="30"/>
        <end position="49"/>
    </location>
</feature>
<proteinExistence type="predicted"/>
<organism evidence="3 4">
    <name type="scientific">Allacma fusca</name>
    <dbReference type="NCBI Taxonomy" id="39272"/>
    <lineage>
        <taxon>Eukaryota</taxon>
        <taxon>Metazoa</taxon>
        <taxon>Ecdysozoa</taxon>
        <taxon>Arthropoda</taxon>
        <taxon>Hexapoda</taxon>
        <taxon>Collembola</taxon>
        <taxon>Symphypleona</taxon>
        <taxon>Sminthuridae</taxon>
        <taxon>Allacma</taxon>
    </lineage>
</organism>
<dbReference type="InterPro" id="IPR003961">
    <property type="entry name" value="FN3_dom"/>
</dbReference>
<name>A0A8J2JDD9_9HEXA</name>
<evidence type="ECO:0000259" key="2">
    <source>
        <dbReference type="PROSITE" id="PS50853"/>
    </source>
</evidence>
<evidence type="ECO:0000313" key="3">
    <source>
        <dbReference type="EMBL" id="CAG7717521.1"/>
    </source>
</evidence>
<dbReference type="CDD" id="cd00063">
    <property type="entry name" value="FN3"/>
    <property type="match status" value="1"/>
</dbReference>
<dbReference type="Proteomes" id="UP000708208">
    <property type="component" value="Unassembled WGS sequence"/>
</dbReference>
<dbReference type="OrthoDB" id="5857426at2759"/>
<evidence type="ECO:0000313" key="4">
    <source>
        <dbReference type="Proteomes" id="UP000708208"/>
    </source>
</evidence>
<dbReference type="Pfam" id="PF00041">
    <property type="entry name" value="fn3"/>
    <property type="match status" value="1"/>
</dbReference>